<dbReference type="InterPro" id="IPR020843">
    <property type="entry name" value="ER"/>
</dbReference>
<evidence type="ECO:0000256" key="4">
    <source>
        <dbReference type="ARBA" id="ARBA00022553"/>
    </source>
</evidence>
<evidence type="ECO:0000313" key="14">
    <source>
        <dbReference type="Proteomes" id="UP001187734"/>
    </source>
</evidence>
<evidence type="ECO:0000256" key="3">
    <source>
        <dbReference type="ARBA" id="ARBA00011738"/>
    </source>
</evidence>
<evidence type="ECO:0000313" key="13">
    <source>
        <dbReference type="EMBL" id="SPJ80076.1"/>
    </source>
</evidence>
<dbReference type="Gene3D" id="3.40.50.720">
    <property type="entry name" value="NAD(P)-binding Rossmann-like Domain"/>
    <property type="match status" value="1"/>
</dbReference>
<feature type="domain" description="Enoyl reductase (ER)" evidence="12">
    <location>
        <begin position="19"/>
        <end position="364"/>
    </location>
</feature>
<evidence type="ECO:0000256" key="9">
    <source>
        <dbReference type="ARBA" id="ARBA00024074"/>
    </source>
</evidence>
<dbReference type="InterPro" id="IPR013149">
    <property type="entry name" value="ADH-like_C"/>
</dbReference>
<proteinExistence type="inferred from homology"/>
<keyword evidence="5 11" id="KW-0479">Metal-binding</keyword>
<keyword evidence="4" id="KW-0597">Phosphoprotein</keyword>
<dbReference type="EC" id="1.1.1.2" evidence="9"/>
<evidence type="ECO:0000256" key="5">
    <source>
        <dbReference type="ARBA" id="ARBA00022723"/>
    </source>
</evidence>
<keyword evidence="6 11" id="KW-0862">Zinc</keyword>
<evidence type="ECO:0000256" key="6">
    <source>
        <dbReference type="ARBA" id="ARBA00022833"/>
    </source>
</evidence>
<evidence type="ECO:0000259" key="12">
    <source>
        <dbReference type="SMART" id="SM00829"/>
    </source>
</evidence>
<protein>
    <recommendedName>
        <fullName evidence="9">alcohol dehydrogenase (NADP(+))</fullName>
        <ecNumber evidence="9">1.1.1.2</ecNumber>
    </recommendedName>
</protein>
<dbReference type="InterPro" id="IPR011032">
    <property type="entry name" value="GroES-like_sf"/>
</dbReference>
<organism evidence="13 14">
    <name type="scientific">Fusarium torulosum</name>
    <dbReference type="NCBI Taxonomy" id="33205"/>
    <lineage>
        <taxon>Eukaryota</taxon>
        <taxon>Fungi</taxon>
        <taxon>Dikarya</taxon>
        <taxon>Ascomycota</taxon>
        <taxon>Pezizomycotina</taxon>
        <taxon>Sordariomycetes</taxon>
        <taxon>Hypocreomycetidae</taxon>
        <taxon>Hypocreales</taxon>
        <taxon>Nectriaceae</taxon>
        <taxon>Fusarium</taxon>
    </lineage>
</organism>
<keyword evidence="8" id="KW-0560">Oxidoreductase</keyword>
<comment type="similarity">
    <text evidence="2 11">Belongs to the zinc-containing alcohol dehydrogenase family.</text>
</comment>
<dbReference type="GO" id="GO:0006066">
    <property type="term" value="P:alcohol metabolic process"/>
    <property type="evidence" value="ECO:0007669"/>
    <property type="project" value="UniProtKB-ARBA"/>
</dbReference>
<accession>A0AAE8SK88</accession>
<sequence>MTDYKFEGWLGKGPESVQGKMEWGAFTPKKWTENDVDIKITHCGVCGSDLHTLKSGWGPTQYHTKLTGGNPLKACCVGHEIVGKAVRVGQNVKHVEVGDRVGVGAQALSCLKPDCPQCSTGRENYCPAIVQTYGMDYPDGTGTSFGGYADYNRSPGHFVFKIPDNLSSEAAAPMLCAGATVFSPLKQNDCGPGKTVGIVGIGGLGHFGVLFAKALGADRVVAISRKASKRDEALALGADQYIPTDDESDWATKNGRTLDLMINTVSGAKMPMTEYLSLLKVGGTLVQVGNPDGGQLPAINAFTLIFNNIKVGGSCIASPNIIREMLQLASEKNIQPRIETRPIEDANKTIVDMEKGLARYRYVLVNGKNQSL</sequence>
<comment type="catalytic activity">
    <reaction evidence="10">
        <text>a primary alcohol + NADP(+) = an aldehyde + NADPH + H(+)</text>
        <dbReference type="Rhea" id="RHEA:15937"/>
        <dbReference type="ChEBI" id="CHEBI:15378"/>
        <dbReference type="ChEBI" id="CHEBI:15734"/>
        <dbReference type="ChEBI" id="CHEBI:17478"/>
        <dbReference type="ChEBI" id="CHEBI:57783"/>
        <dbReference type="ChEBI" id="CHEBI:58349"/>
        <dbReference type="EC" id="1.1.1.2"/>
    </reaction>
    <physiologicalReaction direction="left-to-right" evidence="10">
        <dbReference type="Rhea" id="RHEA:15938"/>
    </physiologicalReaction>
    <physiologicalReaction direction="right-to-left" evidence="10">
        <dbReference type="Rhea" id="RHEA:15939"/>
    </physiologicalReaction>
</comment>
<dbReference type="Gene3D" id="3.90.180.10">
    <property type="entry name" value="Medium-chain alcohol dehydrogenases, catalytic domain"/>
    <property type="match status" value="1"/>
</dbReference>
<evidence type="ECO:0000256" key="8">
    <source>
        <dbReference type="ARBA" id="ARBA00023002"/>
    </source>
</evidence>
<comment type="cofactor">
    <cofactor evidence="1 11">
        <name>Zn(2+)</name>
        <dbReference type="ChEBI" id="CHEBI:29105"/>
    </cofactor>
</comment>
<dbReference type="InterPro" id="IPR047109">
    <property type="entry name" value="CAD-like"/>
</dbReference>
<evidence type="ECO:0000256" key="2">
    <source>
        <dbReference type="ARBA" id="ARBA00008072"/>
    </source>
</evidence>
<dbReference type="Pfam" id="PF08240">
    <property type="entry name" value="ADH_N"/>
    <property type="match status" value="1"/>
</dbReference>
<reference evidence="13" key="1">
    <citation type="submission" date="2018-03" db="EMBL/GenBank/DDBJ databases">
        <authorList>
            <person name="Guldener U."/>
        </authorList>
    </citation>
    <scope>NUCLEOTIDE SEQUENCE</scope>
</reference>
<dbReference type="InterPro" id="IPR036291">
    <property type="entry name" value="NAD(P)-bd_dom_sf"/>
</dbReference>
<dbReference type="Proteomes" id="UP001187734">
    <property type="component" value="Unassembled WGS sequence"/>
</dbReference>
<dbReference type="FunFam" id="3.40.50.720:FF:000158">
    <property type="entry name" value="Zinc-binding alcohol dehydrogenase"/>
    <property type="match status" value="1"/>
</dbReference>
<evidence type="ECO:0000256" key="7">
    <source>
        <dbReference type="ARBA" id="ARBA00022857"/>
    </source>
</evidence>
<dbReference type="SUPFAM" id="SSF50129">
    <property type="entry name" value="GroES-like"/>
    <property type="match status" value="1"/>
</dbReference>
<dbReference type="InterPro" id="IPR002328">
    <property type="entry name" value="ADH_Zn_CS"/>
</dbReference>
<dbReference type="EMBL" id="ONZP01000296">
    <property type="protein sequence ID" value="SPJ80076.1"/>
    <property type="molecule type" value="Genomic_DNA"/>
</dbReference>
<dbReference type="AlphaFoldDB" id="A0AAE8SK88"/>
<dbReference type="SUPFAM" id="SSF51735">
    <property type="entry name" value="NAD(P)-binding Rossmann-fold domains"/>
    <property type="match status" value="1"/>
</dbReference>
<gene>
    <name evidence="13" type="ORF">FTOL_08468</name>
</gene>
<dbReference type="InterPro" id="IPR013154">
    <property type="entry name" value="ADH-like_N"/>
</dbReference>
<name>A0AAE8SK88_9HYPO</name>
<dbReference type="CDD" id="cd05283">
    <property type="entry name" value="CAD1"/>
    <property type="match status" value="1"/>
</dbReference>
<dbReference type="PROSITE" id="PS00059">
    <property type="entry name" value="ADH_ZINC"/>
    <property type="match status" value="1"/>
</dbReference>
<evidence type="ECO:0000256" key="1">
    <source>
        <dbReference type="ARBA" id="ARBA00001947"/>
    </source>
</evidence>
<evidence type="ECO:0000256" key="10">
    <source>
        <dbReference type="ARBA" id="ARBA00050997"/>
    </source>
</evidence>
<dbReference type="GO" id="GO:0008106">
    <property type="term" value="F:alcohol dehydrogenase (NADP+) activity"/>
    <property type="evidence" value="ECO:0007669"/>
    <property type="project" value="UniProtKB-EC"/>
</dbReference>
<keyword evidence="7" id="KW-0521">NADP</keyword>
<evidence type="ECO:0000256" key="11">
    <source>
        <dbReference type="RuleBase" id="RU361277"/>
    </source>
</evidence>
<keyword evidence="14" id="KW-1185">Reference proteome</keyword>
<comment type="subunit">
    <text evidence="3">Homodimer.</text>
</comment>
<dbReference type="GO" id="GO:0008270">
    <property type="term" value="F:zinc ion binding"/>
    <property type="evidence" value="ECO:0007669"/>
    <property type="project" value="InterPro"/>
</dbReference>
<dbReference type="Pfam" id="PF00107">
    <property type="entry name" value="ADH_zinc_N"/>
    <property type="match status" value="1"/>
</dbReference>
<dbReference type="PANTHER" id="PTHR42683">
    <property type="entry name" value="ALDEHYDE REDUCTASE"/>
    <property type="match status" value="1"/>
</dbReference>
<comment type="caution">
    <text evidence="13">The sequence shown here is derived from an EMBL/GenBank/DDBJ whole genome shotgun (WGS) entry which is preliminary data.</text>
</comment>
<dbReference type="SMART" id="SM00829">
    <property type="entry name" value="PKS_ER"/>
    <property type="match status" value="1"/>
</dbReference>